<evidence type="ECO:0000313" key="2">
    <source>
        <dbReference type="EMBL" id="OBS81908.1"/>
    </source>
</evidence>
<name>A0A1A6HTY5_NEOLE</name>
<evidence type="ECO:0000313" key="3">
    <source>
        <dbReference type="Proteomes" id="UP000092124"/>
    </source>
</evidence>
<gene>
    <name evidence="2" type="ORF">A6R68_24102</name>
</gene>
<keyword evidence="3" id="KW-1185">Reference proteome</keyword>
<comment type="caution">
    <text evidence="2">The sequence shown here is derived from an EMBL/GenBank/DDBJ whole genome shotgun (WGS) entry which is preliminary data.</text>
</comment>
<feature type="region of interest" description="Disordered" evidence="1">
    <location>
        <begin position="1"/>
        <end position="21"/>
    </location>
</feature>
<reference evidence="2 3" key="1">
    <citation type="submission" date="2016-06" db="EMBL/GenBank/DDBJ databases">
        <title>The Draft Genome Sequence and Annotation of the Desert Woodrat Neotoma lepida.</title>
        <authorList>
            <person name="Campbell M."/>
            <person name="Oakeson K.F."/>
            <person name="Yandell M."/>
            <person name="Halpert J.R."/>
            <person name="Dearing D."/>
        </authorList>
    </citation>
    <scope>NUCLEOTIDE SEQUENCE [LARGE SCALE GENOMIC DNA]</scope>
    <source>
        <strain evidence="2">417</strain>
        <tissue evidence="2">Liver</tissue>
    </source>
</reference>
<evidence type="ECO:0000256" key="1">
    <source>
        <dbReference type="SAM" id="MobiDB-lite"/>
    </source>
</evidence>
<sequence length="21" mass="2327">MRIKMGRSSPAQDLLSCMSSK</sequence>
<dbReference type="Proteomes" id="UP000092124">
    <property type="component" value="Unassembled WGS sequence"/>
</dbReference>
<proteinExistence type="predicted"/>
<protein>
    <submittedName>
        <fullName evidence="2">Uncharacterized protein</fullName>
    </submittedName>
</protein>
<organism evidence="2 3">
    <name type="scientific">Neotoma lepida</name>
    <name type="common">Desert woodrat</name>
    <dbReference type="NCBI Taxonomy" id="56216"/>
    <lineage>
        <taxon>Eukaryota</taxon>
        <taxon>Metazoa</taxon>
        <taxon>Chordata</taxon>
        <taxon>Craniata</taxon>
        <taxon>Vertebrata</taxon>
        <taxon>Euteleostomi</taxon>
        <taxon>Mammalia</taxon>
        <taxon>Eutheria</taxon>
        <taxon>Euarchontoglires</taxon>
        <taxon>Glires</taxon>
        <taxon>Rodentia</taxon>
        <taxon>Myomorpha</taxon>
        <taxon>Muroidea</taxon>
        <taxon>Cricetidae</taxon>
        <taxon>Neotominae</taxon>
        <taxon>Neotoma</taxon>
    </lineage>
</organism>
<accession>A0A1A6HTY5</accession>
<dbReference type="AlphaFoldDB" id="A0A1A6HTY5"/>
<dbReference type="EMBL" id="LZPO01008691">
    <property type="protein sequence ID" value="OBS81908.1"/>
    <property type="molecule type" value="Genomic_DNA"/>
</dbReference>